<feature type="signal peptide" evidence="1">
    <location>
        <begin position="1"/>
        <end position="19"/>
    </location>
</feature>
<dbReference type="HOGENOM" id="CLU_1151614_0_0_1"/>
<dbReference type="OMA" id="YHVDYYA"/>
<reference evidence="2 3" key="1">
    <citation type="submission" date="2009-12" db="EMBL/GenBank/DDBJ databases">
        <title>The draft genome of Batrachochytrium dendrobatidis.</title>
        <authorList>
            <consortium name="US DOE Joint Genome Institute (JGI-PGF)"/>
            <person name="Kuo A."/>
            <person name="Salamov A."/>
            <person name="Schmutz J."/>
            <person name="Lucas S."/>
            <person name="Pitluck S."/>
            <person name="Rosenblum E."/>
            <person name="Stajich J."/>
            <person name="Eisen M."/>
            <person name="Grigoriev I.V."/>
        </authorList>
    </citation>
    <scope>NUCLEOTIDE SEQUENCE [LARGE SCALE GENOMIC DNA]</scope>
    <source>
        <strain evidence="3">JAM81 / FGSC 10211</strain>
    </source>
</reference>
<sequence length="241" mass="26503">MQPYICALLSLYLVGIVVAEDGIKGKQESFDSAIDYESTIYSSNTETAPSTAIKLQVFYSIDGSKPVRRGDLVLDPYSPKRSSNRMESSTAVDSAVTAVKPKGSRYEIQIGDASNQKILKASVPLCMLQTSRFHEMITVHVDSHGKPFHLDYLVNANECLPDIDFGKTLHFKTVVAVGRLADAPRPILEKLKETVDGQEPVPEQSFIQKYWYYIIPIMLVLTLSSSGGDDGKGEKPAAAKK</sequence>
<dbReference type="GeneID" id="18244239"/>
<dbReference type="Pfam" id="PF21203">
    <property type="entry name" value="ECM10"/>
    <property type="match status" value="1"/>
</dbReference>
<keyword evidence="1" id="KW-0732">Signal</keyword>
<dbReference type="InParanoid" id="F4PAM7"/>
<evidence type="ECO:0000256" key="1">
    <source>
        <dbReference type="SAM" id="SignalP"/>
    </source>
</evidence>
<proteinExistence type="predicted"/>
<evidence type="ECO:0000313" key="3">
    <source>
        <dbReference type="Proteomes" id="UP000007241"/>
    </source>
</evidence>
<dbReference type="EMBL" id="GL882891">
    <property type="protein sequence ID" value="EGF77710.1"/>
    <property type="molecule type" value="Genomic_DNA"/>
</dbReference>
<keyword evidence="3" id="KW-1185">Reference proteome</keyword>
<organism evidence="2 3">
    <name type="scientific">Batrachochytrium dendrobatidis (strain JAM81 / FGSC 10211)</name>
    <name type="common">Frog chytrid fungus</name>
    <dbReference type="NCBI Taxonomy" id="684364"/>
    <lineage>
        <taxon>Eukaryota</taxon>
        <taxon>Fungi</taxon>
        <taxon>Fungi incertae sedis</taxon>
        <taxon>Chytridiomycota</taxon>
        <taxon>Chytridiomycota incertae sedis</taxon>
        <taxon>Chytridiomycetes</taxon>
        <taxon>Rhizophydiales</taxon>
        <taxon>Rhizophydiales incertae sedis</taxon>
        <taxon>Batrachochytrium</taxon>
    </lineage>
</organism>
<feature type="chain" id="PRO_5003319094" description="ER membrane protein complex subunit 10" evidence="1">
    <location>
        <begin position="20"/>
        <end position="241"/>
    </location>
</feature>
<dbReference type="PANTHER" id="PTHR39219:SF1">
    <property type="entry name" value="ER MEMBRANE PROTEIN COMPLEX SUBUNIT 10"/>
    <property type="match status" value="1"/>
</dbReference>
<gene>
    <name evidence="2" type="ORF">BATDEDRAFT_91370</name>
</gene>
<dbReference type="RefSeq" id="XP_006681810.1">
    <property type="nucleotide sequence ID" value="XM_006681747.1"/>
</dbReference>
<dbReference type="AlphaFoldDB" id="F4PAM7"/>
<dbReference type="CDD" id="cd22209">
    <property type="entry name" value="EMC10"/>
    <property type="match status" value="1"/>
</dbReference>
<dbReference type="PANTHER" id="PTHR39219">
    <property type="entry name" value="ER MEMBRANE PROTEIN COMPLEX SUBUNIT 10"/>
    <property type="match status" value="1"/>
</dbReference>
<evidence type="ECO:0000313" key="2">
    <source>
        <dbReference type="EMBL" id="EGF77710.1"/>
    </source>
</evidence>
<dbReference type="Proteomes" id="UP000007241">
    <property type="component" value="Unassembled WGS sequence"/>
</dbReference>
<accession>F4PAM7</accession>
<evidence type="ECO:0008006" key="4">
    <source>
        <dbReference type="Google" id="ProtNLM"/>
    </source>
</evidence>
<dbReference type="STRING" id="684364.F4PAM7"/>
<protein>
    <recommendedName>
        <fullName evidence="4">ER membrane protein complex subunit 10</fullName>
    </recommendedName>
</protein>
<dbReference type="OrthoDB" id="1894652at2759"/>
<name>F4PAM7_BATDJ</name>